<feature type="region of interest" description="Disordered" evidence="8">
    <location>
        <begin position="141"/>
        <end position="162"/>
    </location>
</feature>
<keyword evidence="3" id="KW-0238">DNA-binding</keyword>
<accession>A0A9D4SLX9</accession>
<dbReference type="PANTHER" id="PTHR46542">
    <property type="entry name" value="X-BOX BINDING PROTEIN 1"/>
    <property type="match status" value="1"/>
</dbReference>
<dbReference type="PANTHER" id="PTHR46542:SF1">
    <property type="entry name" value="X-BOX BINDING PROTEIN 1"/>
    <property type="match status" value="1"/>
</dbReference>
<keyword evidence="5" id="KW-0539">Nucleus</keyword>
<dbReference type="GO" id="GO:0000977">
    <property type="term" value="F:RNA polymerase II transcription regulatory region sequence-specific DNA binding"/>
    <property type="evidence" value="ECO:0007669"/>
    <property type="project" value="TreeGrafter"/>
</dbReference>
<dbReference type="Pfam" id="PF07716">
    <property type="entry name" value="bZIP_2"/>
    <property type="match status" value="1"/>
</dbReference>
<feature type="compositionally biased region" description="Low complexity" evidence="8">
    <location>
        <begin position="195"/>
        <end position="206"/>
    </location>
</feature>
<keyword evidence="1" id="KW-0832">Ubl conjugation</keyword>
<dbReference type="EMBL" id="SDOV01000001">
    <property type="protein sequence ID" value="KAH7646582.1"/>
    <property type="molecule type" value="Genomic_DNA"/>
</dbReference>
<keyword evidence="7" id="KW-0175">Coiled coil</keyword>
<feature type="region of interest" description="Disordered" evidence="8">
    <location>
        <begin position="1"/>
        <end position="55"/>
    </location>
</feature>
<evidence type="ECO:0000256" key="7">
    <source>
        <dbReference type="SAM" id="Coils"/>
    </source>
</evidence>
<dbReference type="InterPro" id="IPR052470">
    <property type="entry name" value="ER_Stress-Reg_TF"/>
</dbReference>
<dbReference type="InterPro" id="IPR004827">
    <property type="entry name" value="bZIP"/>
</dbReference>
<protein>
    <recommendedName>
        <fullName evidence="6">X-box-binding protein 1</fullName>
    </recommendedName>
</protein>
<comment type="caution">
    <text evidence="10">The sequence shown here is derived from an EMBL/GenBank/DDBJ whole genome shotgun (WGS) entry which is preliminary data.</text>
</comment>
<feature type="coiled-coil region" evidence="7">
    <location>
        <begin position="68"/>
        <end position="123"/>
    </location>
</feature>
<reference evidence="10" key="1">
    <citation type="submission" date="2020-06" db="EMBL/GenBank/DDBJ databases">
        <authorList>
            <person name="Ji K."/>
            <person name="Li J."/>
        </authorList>
    </citation>
    <scope>NUCLEOTIDE SEQUENCE</scope>
    <source>
        <strain evidence="10">JKM2019</strain>
        <tissue evidence="10">Whole body</tissue>
    </source>
</reference>
<feature type="region of interest" description="Disordered" evidence="8">
    <location>
        <begin position="195"/>
        <end position="234"/>
    </location>
</feature>
<proteinExistence type="predicted"/>
<evidence type="ECO:0000256" key="1">
    <source>
        <dbReference type="ARBA" id="ARBA00022843"/>
    </source>
</evidence>
<keyword evidence="4" id="KW-0804">Transcription</keyword>
<dbReference type="SUPFAM" id="SSF57959">
    <property type="entry name" value="Leucine zipper domain"/>
    <property type="match status" value="1"/>
</dbReference>
<dbReference type="InterPro" id="IPR046347">
    <property type="entry name" value="bZIP_sf"/>
</dbReference>
<evidence type="ECO:0000256" key="8">
    <source>
        <dbReference type="SAM" id="MobiDB-lite"/>
    </source>
</evidence>
<feature type="compositionally biased region" description="Polar residues" evidence="8">
    <location>
        <begin position="207"/>
        <end position="217"/>
    </location>
</feature>
<evidence type="ECO:0000256" key="2">
    <source>
        <dbReference type="ARBA" id="ARBA00023015"/>
    </source>
</evidence>
<evidence type="ECO:0000259" key="9">
    <source>
        <dbReference type="PROSITE" id="PS50217"/>
    </source>
</evidence>
<feature type="domain" description="BZIP" evidence="9">
    <location>
        <begin position="57"/>
        <end position="120"/>
    </location>
</feature>
<dbReference type="SMART" id="SM00338">
    <property type="entry name" value="BRLZ"/>
    <property type="match status" value="1"/>
</dbReference>
<dbReference type="AlphaFoldDB" id="A0A9D4SLX9"/>
<gene>
    <name evidence="10" type="ORF">HUG17_2120</name>
</gene>
<feature type="compositionally biased region" description="Low complexity" evidence="8">
    <location>
        <begin position="306"/>
        <end position="320"/>
    </location>
</feature>
<dbReference type="GO" id="GO:0005634">
    <property type="term" value="C:nucleus"/>
    <property type="evidence" value="ECO:0007669"/>
    <property type="project" value="TreeGrafter"/>
</dbReference>
<dbReference type="GO" id="GO:0000981">
    <property type="term" value="F:DNA-binding transcription factor activity, RNA polymerase II-specific"/>
    <property type="evidence" value="ECO:0007669"/>
    <property type="project" value="TreeGrafter"/>
</dbReference>
<dbReference type="Proteomes" id="UP000828236">
    <property type="component" value="Unassembled WGS sequence"/>
</dbReference>
<sequence length="421" mass="47843">MIINDSSLVGAGGGGGGDHKRSLNSSITQQNDDGDKMATEQIKPKRKRQRLDHLTQEQKVMRRKLKNRMAAQSARDRKKKKMMDLEKENNHLGKERNDLIKRNRYLEQKLKLYIEENDNLRKKLAEGASIGRKGWKNGKCPPTIGNYRQNNRKTKSSSTSEIVKGTANEDLLATAVDQLFNGFIGYNLTEFEQQQQQQQQQQQKQQSINNGTDNQFGIKTIESDSIKQRKLSSRNGSRIQPMFIGIGETMPIEYINTTISTETCTATDLANDSIIIDHDYAINPTLYTMVTSNMDQNNNDLNIKHNQLSSPQPSSSDNSDIGYESMSSPEPIQSTPKIDNVKIATTTQQFNLFALDDDQKNNILNLENLNIDPDIDLLFPTNIDKEYPNEIDFISEDNLQPSIDEMMTFDSDLHELFPDLF</sequence>
<evidence type="ECO:0000256" key="4">
    <source>
        <dbReference type="ARBA" id="ARBA00023163"/>
    </source>
</evidence>
<evidence type="ECO:0000256" key="6">
    <source>
        <dbReference type="ARBA" id="ARBA00040165"/>
    </source>
</evidence>
<keyword evidence="2" id="KW-0805">Transcription regulation</keyword>
<evidence type="ECO:0000256" key="3">
    <source>
        <dbReference type="ARBA" id="ARBA00023125"/>
    </source>
</evidence>
<dbReference type="CDD" id="cd14691">
    <property type="entry name" value="bZIP_XBP1"/>
    <property type="match status" value="1"/>
</dbReference>
<feature type="region of interest" description="Disordered" evidence="8">
    <location>
        <begin position="298"/>
        <end position="337"/>
    </location>
</feature>
<reference evidence="10" key="2">
    <citation type="journal article" date="2021" name="World Allergy Organ. J.">
        <title>Chromosome-level assembly of Dermatophagoides farinae genome and transcriptome reveals two novel allergens Der f 37 and Der f 39.</title>
        <authorList>
            <person name="Chen J."/>
            <person name="Cai Z."/>
            <person name="Fan D."/>
            <person name="Hu J."/>
            <person name="Hou Y."/>
            <person name="He Y."/>
            <person name="Zhang Z."/>
            <person name="Zhao Z."/>
            <person name="Gao P."/>
            <person name="Hu W."/>
            <person name="Sun J."/>
            <person name="Li J."/>
            <person name="Ji K."/>
        </authorList>
    </citation>
    <scope>NUCLEOTIDE SEQUENCE</scope>
    <source>
        <strain evidence="10">JKM2019</strain>
    </source>
</reference>
<organism evidence="10">
    <name type="scientific">Dermatophagoides farinae</name>
    <name type="common">American house dust mite</name>
    <dbReference type="NCBI Taxonomy" id="6954"/>
    <lineage>
        <taxon>Eukaryota</taxon>
        <taxon>Metazoa</taxon>
        <taxon>Ecdysozoa</taxon>
        <taxon>Arthropoda</taxon>
        <taxon>Chelicerata</taxon>
        <taxon>Arachnida</taxon>
        <taxon>Acari</taxon>
        <taxon>Acariformes</taxon>
        <taxon>Sarcoptiformes</taxon>
        <taxon>Astigmata</taxon>
        <taxon>Psoroptidia</taxon>
        <taxon>Analgoidea</taxon>
        <taxon>Pyroglyphidae</taxon>
        <taxon>Dermatophagoidinae</taxon>
        <taxon>Dermatophagoides</taxon>
    </lineage>
</organism>
<dbReference type="Gene3D" id="1.20.5.170">
    <property type="match status" value="1"/>
</dbReference>
<feature type="compositionally biased region" description="Polar residues" evidence="8">
    <location>
        <begin position="325"/>
        <end position="337"/>
    </location>
</feature>
<name>A0A9D4SLX9_DERFA</name>
<dbReference type="PROSITE" id="PS50217">
    <property type="entry name" value="BZIP"/>
    <property type="match status" value="1"/>
</dbReference>
<evidence type="ECO:0000256" key="5">
    <source>
        <dbReference type="ARBA" id="ARBA00023242"/>
    </source>
</evidence>
<evidence type="ECO:0000313" key="10">
    <source>
        <dbReference type="EMBL" id="KAH7646582.1"/>
    </source>
</evidence>